<reference evidence="1" key="1">
    <citation type="submission" date="2022-04" db="EMBL/GenBank/DDBJ databases">
        <title>Genome of the entomopathogenic fungus Entomophthora muscae.</title>
        <authorList>
            <person name="Elya C."/>
            <person name="Lovett B.R."/>
            <person name="Lee E."/>
            <person name="Macias A.M."/>
            <person name="Hajek A.E."/>
            <person name="De Bivort B.L."/>
            <person name="Kasson M.T."/>
            <person name="De Fine Licht H.H."/>
            <person name="Stajich J.E."/>
        </authorList>
    </citation>
    <scope>NUCLEOTIDE SEQUENCE</scope>
    <source>
        <strain evidence="1">Berkeley</strain>
    </source>
</reference>
<evidence type="ECO:0000313" key="2">
    <source>
        <dbReference type="Proteomes" id="UP001165960"/>
    </source>
</evidence>
<organism evidence="1 2">
    <name type="scientific">Entomophthora muscae</name>
    <dbReference type="NCBI Taxonomy" id="34485"/>
    <lineage>
        <taxon>Eukaryota</taxon>
        <taxon>Fungi</taxon>
        <taxon>Fungi incertae sedis</taxon>
        <taxon>Zoopagomycota</taxon>
        <taxon>Entomophthoromycotina</taxon>
        <taxon>Entomophthoromycetes</taxon>
        <taxon>Entomophthorales</taxon>
        <taxon>Entomophthoraceae</taxon>
        <taxon>Entomophthora</taxon>
    </lineage>
</organism>
<keyword evidence="2" id="KW-1185">Reference proteome</keyword>
<gene>
    <name evidence="1" type="ORF">DSO57_1008665</name>
</gene>
<dbReference type="EMBL" id="QTSX02003577">
    <property type="protein sequence ID" value="KAJ9070367.1"/>
    <property type="molecule type" value="Genomic_DNA"/>
</dbReference>
<proteinExistence type="predicted"/>
<dbReference type="Proteomes" id="UP001165960">
    <property type="component" value="Unassembled WGS sequence"/>
</dbReference>
<protein>
    <submittedName>
        <fullName evidence="1">Uncharacterized protein</fullName>
    </submittedName>
</protein>
<evidence type="ECO:0000313" key="1">
    <source>
        <dbReference type="EMBL" id="KAJ9070367.1"/>
    </source>
</evidence>
<accession>A0ACC2T7V5</accession>
<sequence>MSANLGVFPTVSEAETFVTSQCPEFYAKDSLILSQYLKLCWWLIINSMWIWVVIPHHLETASYYPTISVTIPTGYTVFNSICVATKQYNFFSMQGVLNPPLI</sequence>
<name>A0ACC2T7V5_9FUNG</name>
<comment type="caution">
    <text evidence="1">The sequence shown here is derived from an EMBL/GenBank/DDBJ whole genome shotgun (WGS) entry which is preliminary data.</text>
</comment>